<dbReference type="InterPro" id="IPR045864">
    <property type="entry name" value="aa-tRNA-synth_II/BPL/LPL"/>
</dbReference>
<dbReference type="InterPro" id="IPR036621">
    <property type="entry name" value="Anticodon-bd_dom_sf"/>
</dbReference>
<comment type="subunit">
    <text evidence="2 8">Homodimer.</text>
</comment>
<organism evidence="11 12">
    <name type="scientific">Aliarcobacter butzleri L348</name>
    <dbReference type="NCBI Taxonomy" id="1447256"/>
    <lineage>
        <taxon>Bacteria</taxon>
        <taxon>Pseudomonadati</taxon>
        <taxon>Campylobacterota</taxon>
        <taxon>Epsilonproteobacteria</taxon>
        <taxon>Campylobacterales</taxon>
        <taxon>Arcobacteraceae</taxon>
        <taxon>Aliarcobacter</taxon>
    </lineage>
</organism>
<dbReference type="Gene3D" id="3.30.930.10">
    <property type="entry name" value="Bira Bifunctional Protein, Domain 2"/>
    <property type="match status" value="1"/>
</dbReference>
<dbReference type="SUPFAM" id="SSF55681">
    <property type="entry name" value="Class II aaRS and biotin synthetases"/>
    <property type="match status" value="1"/>
</dbReference>
<dbReference type="Gene3D" id="3.40.50.800">
    <property type="entry name" value="Anticodon-binding domain"/>
    <property type="match status" value="1"/>
</dbReference>
<evidence type="ECO:0000256" key="3">
    <source>
        <dbReference type="ARBA" id="ARBA00022598"/>
    </source>
</evidence>
<dbReference type="Proteomes" id="UP000035514">
    <property type="component" value="Unassembled WGS sequence"/>
</dbReference>
<keyword evidence="3 8" id="KW-0436">Ligase</keyword>
<evidence type="ECO:0000259" key="10">
    <source>
        <dbReference type="PROSITE" id="PS50862"/>
    </source>
</evidence>
<dbReference type="GO" id="GO:0006427">
    <property type="term" value="P:histidyl-tRNA aminoacylation"/>
    <property type="evidence" value="ECO:0007669"/>
    <property type="project" value="UniProtKB-UniRule"/>
</dbReference>
<feature type="binding site" evidence="9">
    <location>
        <position position="121"/>
    </location>
    <ligand>
        <name>L-histidine</name>
        <dbReference type="ChEBI" id="CHEBI:57595"/>
    </ligand>
</feature>
<dbReference type="SUPFAM" id="SSF52954">
    <property type="entry name" value="Class II aaRS ABD-related"/>
    <property type="match status" value="1"/>
</dbReference>
<dbReference type="EC" id="6.1.1.21" evidence="8"/>
<dbReference type="NCBIfam" id="TIGR00442">
    <property type="entry name" value="hisS"/>
    <property type="match status" value="1"/>
</dbReference>
<comment type="subcellular location">
    <subcellularLocation>
        <location evidence="8">Cytoplasm</location>
    </subcellularLocation>
</comment>
<dbReference type="Pfam" id="PF13393">
    <property type="entry name" value="tRNA-synt_His"/>
    <property type="match status" value="2"/>
</dbReference>
<evidence type="ECO:0000256" key="7">
    <source>
        <dbReference type="ARBA" id="ARBA00047639"/>
    </source>
</evidence>
<comment type="caution">
    <text evidence="11">The sequence shown here is derived from an EMBL/GenBank/DDBJ whole genome shotgun (WGS) entry which is preliminary data.</text>
</comment>
<dbReference type="RefSeq" id="WP_046996386.1">
    <property type="nucleotide sequence ID" value="NZ_JAIQ01000070.1"/>
</dbReference>
<evidence type="ECO:0000256" key="6">
    <source>
        <dbReference type="ARBA" id="ARBA00023146"/>
    </source>
</evidence>
<dbReference type="InterPro" id="IPR041715">
    <property type="entry name" value="HisRS-like_core"/>
</dbReference>
<feature type="binding site" evidence="9">
    <location>
        <begin position="269"/>
        <end position="270"/>
    </location>
    <ligand>
        <name>L-histidine</name>
        <dbReference type="ChEBI" id="CHEBI:57595"/>
    </ligand>
</feature>
<evidence type="ECO:0000256" key="5">
    <source>
        <dbReference type="ARBA" id="ARBA00022917"/>
    </source>
</evidence>
<feature type="binding site" evidence="9">
    <location>
        <position position="139"/>
    </location>
    <ligand>
        <name>L-histidine</name>
        <dbReference type="ChEBI" id="CHEBI:57595"/>
    </ligand>
</feature>
<feature type="binding site" evidence="9">
    <location>
        <position position="265"/>
    </location>
    <ligand>
        <name>L-histidine</name>
        <dbReference type="ChEBI" id="CHEBI:57595"/>
    </ligand>
</feature>
<gene>
    <name evidence="8" type="primary">hisS</name>
    <name evidence="11" type="ORF">AA20_03565</name>
</gene>
<dbReference type="PIRSF" id="PIRSF001549">
    <property type="entry name" value="His-tRNA_synth"/>
    <property type="match status" value="1"/>
</dbReference>
<dbReference type="InterPro" id="IPR015807">
    <property type="entry name" value="His-tRNA-ligase"/>
</dbReference>
<evidence type="ECO:0000256" key="1">
    <source>
        <dbReference type="ARBA" id="ARBA00008226"/>
    </source>
</evidence>
<reference evidence="11 12" key="1">
    <citation type="submission" date="2014-01" db="EMBL/GenBank/DDBJ databases">
        <title>Development of a Comparative Genomic Fingerprinting Assay for High Resolution Genotyping of Arcobacter butzleri.</title>
        <authorList>
            <person name="Webb A.L."/>
            <person name="Inglis G.D."/>
            <person name="Kruczkiewicz P."/>
            <person name="Selinger L.B."/>
            <person name="Taboada E.N."/>
        </authorList>
    </citation>
    <scope>NUCLEOTIDE SEQUENCE [LARGE SCALE GENOMIC DNA]</scope>
    <source>
        <strain evidence="11 12">L348</strain>
    </source>
</reference>
<feature type="binding site" evidence="9">
    <location>
        <begin position="90"/>
        <end position="92"/>
    </location>
    <ligand>
        <name>L-histidine</name>
        <dbReference type="ChEBI" id="CHEBI:57595"/>
    </ligand>
</feature>
<keyword evidence="8" id="KW-0963">Cytoplasm</keyword>
<dbReference type="AlphaFoldDB" id="A0A0G9K427"/>
<keyword evidence="5 8" id="KW-0648">Protein biosynthesis</keyword>
<keyword evidence="6 8" id="KW-0030">Aminoacyl-tRNA synthetase</keyword>
<evidence type="ECO:0000256" key="2">
    <source>
        <dbReference type="ARBA" id="ARBA00011738"/>
    </source>
</evidence>
<comment type="similarity">
    <text evidence="1 8">Belongs to the class-II aminoacyl-tRNA synthetase family.</text>
</comment>
<dbReference type="HAMAP" id="MF_00127">
    <property type="entry name" value="His_tRNA_synth"/>
    <property type="match status" value="1"/>
</dbReference>
<keyword evidence="8" id="KW-0067">ATP-binding</keyword>
<dbReference type="PROSITE" id="PS50862">
    <property type="entry name" value="AA_TRNA_LIGASE_II"/>
    <property type="match status" value="1"/>
</dbReference>
<dbReference type="PATRIC" id="fig|1447256.3.peg.688"/>
<sequence>MSNSEQKSTKTIQSLRGMKDIVNEESTLFTYFIENASKIAKNYGFSYLETPLLEETALFKRSVGESSDIVNKEMYQFIDKGENDVCLRPEGTAGVVRHFVEKKLDRAGGNYKWYYYGPMFRYERPQKGRLREFHQFGCEVFGIDSVYEDANIIIMIKEILDFFGIGFILKLNSLGCKECMPPYKENLVKHLTSFKDELCEDCNRRILTNPIRVLDCKNEKCQSLLVNAPKITNNLCNSCNDDFEKLKEILDFNNISYEIDSNLVRGLDYYNKTAFEFVSNEIGAQSAIAGGGRYDRLVEFLGGKSTAGIGFAIGIERLLELIKMPKIEEDIVYLGALDEKSLNTVIKTAIKKRKTTKTLVEYAPRSFGKHFGIAEKLGANIVALIGENELNSGTIYIKNIKTQEQINKKLEEF</sequence>
<name>A0A0G9K427_9BACT</name>
<proteinExistence type="inferred from homology"/>
<dbReference type="EMBL" id="JAIQ01000070">
    <property type="protein sequence ID" value="KLE01247.1"/>
    <property type="molecule type" value="Genomic_DNA"/>
</dbReference>
<dbReference type="GO" id="GO:0005524">
    <property type="term" value="F:ATP binding"/>
    <property type="evidence" value="ECO:0007669"/>
    <property type="project" value="UniProtKB-UniRule"/>
</dbReference>
<dbReference type="GO" id="GO:0005737">
    <property type="term" value="C:cytoplasm"/>
    <property type="evidence" value="ECO:0007669"/>
    <property type="project" value="UniProtKB-SubCell"/>
</dbReference>
<dbReference type="PANTHER" id="PTHR43707:SF1">
    <property type="entry name" value="HISTIDINE--TRNA LIGASE, MITOCHONDRIAL-RELATED"/>
    <property type="match status" value="1"/>
</dbReference>
<dbReference type="InterPro" id="IPR006195">
    <property type="entry name" value="aa-tRNA-synth_II"/>
</dbReference>
<dbReference type="GO" id="GO:0004821">
    <property type="term" value="F:histidine-tRNA ligase activity"/>
    <property type="evidence" value="ECO:0007669"/>
    <property type="project" value="UniProtKB-UniRule"/>
</dbReference>
<keyword evidence="4 8" id="KW-0547">Nucleotide-binding</keyword>
<dbReference type="Pfam" id="PF03129">
    <property type="entry name" value="HGTP_anticodon"/>
    <property type="match status" value="1"/>
</dbReference>
<evidence type="ECO:0000256" key="8">
    <source>
        <dbReference type="HAMAP-Rule" id="MF_00127"/>
    </source>
</evidence>
<dbReference type="InterPro" id="IPR004154">
    <property type="entry name" value="Anticodon-bd"/>
</dbReference>
<evidence type="ECO:0000256" key="4">
    <source>
        <dbReference type="ARBA" id="ARBA00022741"/>
    </source>
</evidence>
<dbReference type="InterPro" id="IPR004516">
    <property type="entry name" value="HisRS/HisZ"/>
</dbReference>
<evidence type="ECO:0000313" key="12">
    <source>
        <dbReference type="Proteomes" id="UP000035514"/>
    </source>
</evidence>
<dbReference type="CDD" id="cd00773">
    <property type="entry name" value="HisRS-like_core"/>
    <property type="match status" value="1"/>
</dbReference>
<evidence type="ECO:0000256" key="9">
    <source>
        <dbReference type="PIRSR" id="PIRSR001549-1"/>
    </source>
</evidence>
<evidence type="ECO:0000313" key="11">
    <source>
        <dbReference type="EMBL" id="KLE01247.1"/>
    </source>
</evidence>
<protein>
    <recommendedName>
        <fullName evidence="8">Histidine--tRNA ligase</fullName>
        <ecNumber evidence="8">6.1.1.21</ecNumber>
    </recommendedName>
    <alternativeName>
        <fullName evidence="8">Histidyl-tRNA synthetase</fullName>
        <shortName evidence="8">HisRS</shortName>
    </alternativeName>
</protein>
<feature type="domain" description="Aminoacyl-transfer RNA synthetases class-II family profile" evidence="10">
    <location>
        <begin position="1"/>
        <end position="322"/>
    </location>
</feature>
<dbReference type="PANTHER" id="PTHR43707">
    <property type="entry name" value="HISTIDYL-TRNA SYNTHETASE"/>
    <property type="match status" value="1"/>
</dbReference>
<accession>A0A0G9K427</accession>
<comment type="catalytic activity">
    <reaction evidence="7 8">
        <text>tRNA(His) + L-histidine + ATP = L-histidyl-tRNA(His) + AMP + diphosphate + H(+)</text>
        <dbReference type="Rhea" id="RHEA:17313"/>
        <dbReference type="Rhea" id="RHEA-COMP:9665"/>
        <dbReference type="Rhea" id="RHEA-COMP:9689"/>
        <dbReference type="ChEBI" id="CHEBI:15378"/>
        <dbReference type="ChEBI" id="CHEBI:30616"/>
        <dbReference type="ChEBI" id="CHEBI:33019"/>
        <dbReference type="ChEBI" id="CHEBI:57595"/>
        <dbReference type="ChEBI" id="CHEBI:78442"/>
        <dbReference type="ChEBI" id="CHEBI:78527"/>
        <dbReference type="ChEBI" id="CHEBI:456215"/>
        <dbReference type="EC" id="6.1.1.21"/>
    </reaction>
</comment>
<feature type="binding site" evidence="9">
    <location>
        <position position="135"/>
    </location>
    <ligand>
        <name>L-histidine</name>
        <dbReference type="ChEBI" id="CHEBI:57595"/>
    </ligand>
</feature>